<keyword evidence="2" id="KW-0808">Transferase</keyword>
<dbReference type="InterPro" id="IPR004033">
    <property type="entry name" value="UbiE/COQ5_MeTrFase"/>
</dbReference>
<evidence type="ECO:0000256" key="1">
    <source>
        <dbReference type="ARBA" id="ARBA00022603"/>
    </source>
</evidence>
<proteinExistence type="inferred from homology"/>
<name>A0A6J6BBL1_9ZZZZ</name>
<evidence type="ECO:0000313" key="4">
    <source>
        <dbReference type="EMBL" id="CAB4536064.1"/>
    </source>
</evidence>
<keyword evidence="1" id="KW-0489">Methyltransferase</keyword>
<dbReference type="AlphaFoldDB" id="A0A6J6BBL1"/>
<dbReference type="GO" id="GO:0042181">
    <property type="term" value="P:ketone biosynthetic process"/>
    <property type="evidence" value="ECO:0007669"/>
    <property type="project" value="UniProtKB-ARBA"/>
</dbReference>
<dbReference type="PROSITE" id="PS01184">
    <property type="entry name" value="UBIE_2"/>
    <property type="match status" value="1"/>
</dbReference>
<accession>A0A6J6BBL1</accession>
<dbReference type="GO" id="GO:0008168">
    <property type="term" value="F:methyltransferase activity"/>
    <property type="evidence" value="ECO:0007669"/>
    <property type="project" value="UniProtKB-KW"/>
</dbReference>
<dbReference type="NCBIfam" id="NF001241">
    <property type="entry name" value="PRK00216.1-2"/>
    <property type="match status" value="1"/>
</dbReference>
<sequence>MRMSSESSSKPGKRGFRAKLDKNPAEVAAMFDGVARRYDMVNDLLSLGQTKRWRKRVTAAIAPRPGMEILDMAAGPGASSDPLAKAGATVISADFSHGMLDAGRKQRPYLNFQWADALDLPFEDNSFDLYTISFGLRNTHNTAKALTEALRVVRPGGRLVVVEFSAPTFGPFRTIYTNYLMSALPWVARKSSSNPDAYIYLAESIKAWPDQAALAEIIEASGWSDVEVTNLTGGIVAIHSATKS</sequence>
<dbReference type="CDD" id="cd02440">
    <property type="entry name" value="AdoMet_MTases"/>
    <property type="match status" value="1"/>
</dbReference>
<dbReference type="PROSITE" id="PS51608">
    <property type="entry name" value="SAM_MT_UBIE"/>
    <property type="match status" value="1"/>
</dbReference>
<evidence type="ECO:0000256" key="3">
    <source>
        <dbReference type="ARBA" id="ARBA00022691"/>
    </source>
</evidence>
<dbReference type="InterPro" id="IPR023576">
    <property type="entry name" value="UbiE/COQ5_MeTrFase_CS"/>
</dbReference>
<dbReference type="SUPFAM" id="SSF53335">
    <property type="entry name" value="S-adenosyl-L-methionine-dependent methyltransferases"/>
    <property type="match status" value="1"/>
</dbReference>
<reference evidence="4" key="1">
    <citation type="submission" date="2020-05" db="EMBL/GenBank/DDBJ databases">
        <authorList>
            <person name="Chiriac C."/>
            <person name="Salcher M."/>
            <person name="Ghai R."/>
            <person name="Kavagutti S V."/>
        </authorList>
    </citation>
    <scope>NUCLEOTIDE SEQUENCE</scope>
</reference>
<dbReference type="HAMAP" id="MF_01813">
    <property type="entry name" value="MenG_UbiE_methyltr"/>
    <property type="match status" value="1"/>
</dbReference>
<dbReference type="NCBIfam" id="TIGR01934">
    <property type="entry name" value="MenG_MenH_UbiE"/>
    <property type="match status" value="1"/>
</dbReference>
<dbReference type="InterPro" id="IPR029063">
    <property type="entry name" value="SAM-dependent_MTases_sf"/>
</dbReference>
<dbReference type="PANTHER" id="PTHR43591">
    <property type="entry name" value="METHYLTRANSFERASE"/>
    <property type="match status" value="1"/>
</dbReference>
<dbReference type="EMBL" id="CAEZSP010000003">
    <property type="protein sequence ID" value="CAB4536064.1"/>
    <property type="molecule type" value="Genomic_DNA"/>
</dbReference>
<dbReference type="Gene3D" id="3.40.50.150">
    <property type="entry name" value="Vaccinia Virus protein VP39"/>
    <property type="match status" value="1"/>
</dbReference>
<evidence type="ECO:0000256" key="2">
    <source>
        <dbReference type="ARBA" id="ARBA00022679"/>
    </source>
</evidence>
<dbReference type="Pfam" id="PF01209">
    <property type="entry name" value="Ubie_methyltran"/>
    <property type="match status" value="1"/>
</dbReference>
<organism evidence="4">
    <name type="scientific">freshwater metagenome</name>
    <dbReference type="NCBI Taxonomy" id="449393"/>
    <lineage>
        <taxon>unclassified sequences</taxon>
        <taxon>metagenomes</taxon>
        <taxon>ecological metagenomes</taxon>
    </lineage>
</organism>
<keyword evidence="3" id="KW-0949">S-adenosyl-L-methionine</keyword>
<dbReference type="PANTHER" id="PTHR43591:SF24">
    <property type="entry name" value="2-METHOXY-6-POLYPRENYL-1,4-BENZOQUINOL METHYLASE, MITOCHONDRIAL"/>
    <property type="match status" value="1"/>
</dbReference>
<dbReference type="GO" id="GO:0032259">
    <property type="term" value="P:methylation"/>
    <property type="evidence" value="ECO:0007669"/>
    <property type="project" value="UniProtKB-KW"/>
</dbReference>
<gene>
    <name evidence="4" type="ORF">UFOPK1440_00136</name>
</gene>
<protein>
    <submittedName>
        <fullName evidence="4">Unannotated protein</fullName>
    </submittedName>
</protein>